<name>A0A1T5KWF2_9MICO</name>
<reference evidence="1 2" key="1">
    <citation type="submission" date="2017-02" db="EMBL/GenBank/DDBJ databases">
        <authorList>
            <person name="Peterson S.W."/>
        </authorList>
    </citation>
    <scope>NUCLEOTIDE SEQUENCE [LARGE SCALE GENOMIC DNA]</scope>
    <source>
        <strain evidence="1 2">VKM Ac-2059</strain>
    </source>
</reference>
<dbReference type="STRING" id="123320.SAMN06309945_2554"/>
<accession>A0A1T5KWF2</accession>
<organism evidence="1 2">
    <name type="scientific">Okibacterium fritillariae</name>
    <dbReference type="NCBI Taxonomy" id="123320"/>
    <lineage>
        <taxon>Bacteria</taxon>
        <taxon>Bacillati</taxon>
        <taxon>Actinomycetota</taxon>
        <taxon>Actinomycetes</taxon>
        <taxon>Micrococcales</taxon>
        <taxon>Microbacteriaceae</taxon>
        <taxon>Okibacterium</taxon>
    </lineage>
</organism>
<dbReference type="AlphaFoldDB" id="A0A1T5KWF2"/>
<dbReference type="Pfam" id="PF13671">
    <property type="entry name" value="AAA_33"/>
    <property type="match status" value="1"/>
</dbReference>
<dbReference type="OrthoDB" id="9799092at2"/>
<proteinExistence type="predicted"/>
<dbReference type="RefSeq" id="WP_079728586.1">
    <property type="nucleotide sequence ID" value="NZ_FUZP01000003.1"/>
</dbReference>
<sequence>MLIWINGTFGVGKTQAAFGLHRKLPGSAVVDPELLGFGIQRMYPPAIRDDFQETPWWAPTAAEILVDISRKHPGTLIVPMTLSDPVRRRVIFDALHGADIKTLHVTLLANQTTVLRRLRSRLDGRSSWAAQRFEDADAALRADPFGERLATDGMSVPQVVEHIGALAGVSLSHSLAERLAQPARRLGVTLRHIR</sequence>
<evidence type="ECO:0000313" key="2">
    <source>
        <dbReference type="Proteomes" id="UP000190857"/>
    </source>
</evidence>
<dbReference type="SUPFAM" id="SSF52540">
    <property type="entry name" value="P-loop containing nucleoside triphosphate hydrolases"/>
    <property type="match status" value="1"/>
</dbReference>
<evidence type="ECO:0000313" key="1">
    <source>
        <dbReference type="EMBL" id="SKC67795.1"/>
    </source>
</evidence>
<dbReference type="Gene3D" id="3.40.50.300">
    <property type="entry name" value="P-loop containing nucleotide triphosphate hydrolases"/>
    <property type="match status" value="1"/>
</dbReference>
<dbReference type="EMBL" id="FUZP01000003">
    <property type="protein sequence ID" value="SKC67795.1"/>
    <property type="molecule type" value="Genomic_DNA"/>
</dbReference>
<dbReference type="Proteomes" id="UP000190857">
    <property type="component" value="Unassembled WGS sequence"/>
</dbReference>
<protein>
    <submittedName>
        <fullName evidence="1">AAA domain-containing protein</fullName>
    </submittedName>
</protein>
<gene>
    <name evidence="1" type="ORF">SAMN06309945_2554</name>
</gene>
<keyword evidence="2" id="KW-1185">Reference proteome</keyword>
<dbReference type="InterPro" id="IPR027417">
    <property type="entry name" value="P-loop_NTPase"/>
</dbReference>